<feature type="region of interest" description="Disordered" evidence="1">
    <location>
        <begin position="342"/>
        <end position="403"/>
    </location>
</feature>
<feature type="compositionally biased region" description="Acidic residues" evidence="1">
    <location>
        <begin position="359"/>
        <end position="377"/>
    </location>
</feature>
<organism evidence="2 3">
    <name type="scientific">Dactylonectria estremocensis</name>
    <dbReference type="NCBI Taxonomy" id="1079267"/>
    <lineage>
        <taxon>Eukaryota</taxon>
        <taxon>Fungi</taxon>
        <taxon>Dikarya</taxon>
        <taxon>Ascomycota</taxon>
        <taxon>Pezizomycotina</taxon>
        <taxon>Sordariomycetes</taxon>
        <taxon>Hypocreomycetidae</taxon>
        <taxon>Hypocreales</taxon>
        <taxon>Nectriaceae</taxon>
        <taxon>Dactylonectria</taxon>
    </lineage>
</organism>
<name>A0A9P9ENF8_9HYPO</name>
<proteinExistence type="predicted"/>
<evidence type="ECO:0000256" key="1">
    <source>
        <dbReference type="SAM" id="MobiDB-lite"/>
    </source>
</evidence>
<evidence type="ECO:0000313" key="3">
    <source>
        <dbReference type="Proteomes" id="UP000717696"/>
    </source>
</evidence>
<dbReference type="Proteomes" id="UP000717696">
    <property type="component" value="Unassembled WGS sequence"/>
</dbReference>
<dbReference type="AlphaFoldDB" id="A0A9P9ENF8"/>
<dbReference type="EMBL" id="JAGMUU010000013">
    <property type="protein sequence ID" value="KAH7140307.1"/>
    <property type="molecule type" value="Genomic_DNA"/>
</dbReference>
<accession>A0A9P9ENF8</accession>
<evidence type="ECO:0000313" key="2">
    <source>
        <dbReference type="EMBL" id="KAH7140307.1"/>
    </source>
</evidence>
<protein>
    <submittedName>
        <fullName evidence="2">Uncharacterized protein</fullName>
    </submittedName>
</protein>
<gene>
    <name evidence="2" type="ORF">B0J13DRAFT_557503</name>
</gene>
<dbReference type="OrthoDB" id="4630416at2759"/>
<sequence>MTETSKRPEPPILKREGFQVCEGCFSVSDISLVEGSRLEQLFHPETLRLKREQKAAQESAHTLFRKAFFVAQLKYYGVKFASSAKVSDLRVLLEHSVRDGKCKRVPASVIQLEKSMQRDYEPLHQAWKRDVLAYDAKIRKQGDDKFAKCTTAGERANLDLPRFMEYYFLTSGRPDRNKTKQPLAVRGFDDRAGLHSIAEPVQGLHTVSGGDGKHRAVCIGWDREAVCDLARGINAESAEIRKQEQDARREDDMEDHREYMKQLRQRKTPRGRKKTTAKQAFDIQRCRGSYIVLCDAVSDGWSQYSDETFTLDICSGTDGALMADFQLGIIEGTMLLSQSEEQLDELAGCDSQSESDGGLSDEEDSDEEDSDEEDSEQEQNYKGKKRTAQAVKPRATKKAKATASLSRRVHFRLRGEETGEGEIFYHPEPGHLDFASDDCARFEGVGYAFQCLGSNVKFQGFKISDTPQRRPAAWSSFSEEAYERARVGRWQ</sequence>
<keyword evidence="3" id="KW-1185">Reference proteome</keyword>
<comment type="caution">
    <text evidence="2">The sequence shown here is derived from an EMBL/GenBank/DDBJ whole genome shotgun (WGS) entry which is preliminary data.</text>
</comment>
<reference evidence="2" key="1">
    <citation type="journal article" date="2021" name="Nat. Commun.">
        <title>Genetic determinants of endophytism in the Arabidopsis root mycobiome.</title>
        <authorList>
            <person name="Mesny F."/>
            <person name="Miyauchi S."/>
            <person name="Thiergart T."/>
            <person name="Pickel B."/>
            <person name="Atanasova L."/>
            <person name="Karlsson M."/>
            <person name="Huettel B."/>
            <person name="Barry K.W."/>
            <person name="Haridas S."/>
            <person name="Chen C."/>
            <person name="Bauer D."/>
            <person name="Andreopoulos W."/>
            <person name="Pangilinan J."/>
            <person name="LaButti K."/>
            <person name="Riley R."/>
            <person name="Lipzen A."/>
            <person name="Clum A."/>
            <person name="Drula E."/>
            <person name="Henrissat B."/>
            <person name="Kohler A."/>
            <person name="Grigoriev I.V."/>
            <person name="Martin F.M."/>
            <person name="Hacquard S."/>
        </authorList>
    </citation>
    <scope>NUCLEOTIDE SEQUENCE</scope>
    <source>
        <strain evidence="2">MPI-CAGE-AT-0021</strain>
    </source>
</reference>